<organism evidence="1">
    <name type="scientific">Anguilla anguilla</name>
    <name type="common">European freshwater eel</name>
    <name type="synonym">Muraena anguilla</name>
    <dbReference type="NCBI Taxonomy" id="7936"/>
    <lineage>
        <taxon>Eukaryota</taxon>
        <taxon>Metazoa</taxon>
        <taxon>Chordata</taxon>
        <taxon>Craniata</taxon>
        <taxon>Vertebrata</taxon>
        <taxon>Euteleostomi</taxon>
        <taxon>Actinopterygii</taxon>
        <taxon>Neopterygii</taxon>
        <taxon>Teleostei</taxon>
        <taxon>Anguilliformes</taxon>
        <taxon>Anguillidae</taxon>
        <taxon>Anguilla</taxon>
    </lineage>
</organism>
<reference evidence="1" key="2">
    <citation type="journal article" date="2015" name="Fish Shellfish Immunol.">
        <title>Early steps in the European eel (Anguilla anguilla)-Vibrio vulnificus interaction in the gills: Role of the RtxA13 toxin.</title>
        <authorList>
            <person name="Callol A."/>
            <person name="Pajuelo D."/>
            <person name="Ebbesson L."/>
            <person name="Teles M."/>
            <person name="MacKenzie S."/>
            <person name="Amaro C."/>
        </authorList>
    </citation>
    <scope>NUCLEOTIDE SEQUENCE</scope>
</reference>
<dbReference type="EMBL" id="GBXM01038221">
    <property type="protein sequence ID" value="JAH70356.1"/>
    <property type="molecule type" value="Transcribed_RNA"/>
</dbReference>
<dbReference type="AlphaFoldDB" id="A0A0E9UX87"/>
<accession>A0A0E9UX87</accession>
<evidence type="ECO:0000313" key="1">
    <source>
        <dbReference type="EMBL" id="JAH70356.1"/>
    </source>
</evidence>
<protein>
    <submittedName>
        <fullName evidence="1">Uncharacterized protein</fullName>
    </submittedName>
</protein>
<reference evidence="1" key="1">
    <citation type="submission" date="2014-11" db="EMBL/GenBank/DDBJ databases">
        <authorList>
            <person name="Amaro Gonzalez C."/>
        </authorList>
    </citation>
    <scope>NUCLEOTIDE SEQUENCE</scope>
</reference>
<sequence>MHTHTHYKLPYLLPRWVLYQGLVALLLLAEGDRLLRCSRRCFLPPMVKGCFCAHAWKT</sequence>
<name>A0A0E9UX87_ANGAN</name>
<proteinExistence type="predicted"/>